<proteinExistence type="predicted"/>
<dbReference type="Proteomes" id="UP001186974">
    <property type="component" value="Unassembled WGS sequence"/>
</dbReference>
<reference evidence="1" key="1">
    <citation type="submission" date="2024-09" db="EMBL/GenBank/DDBJ databases">
        <title>Black Yeasts Isolated from many extreme environments.</title>
        <authorList>
            <person name="Coleine C."/>
            <person name="Stajich J.E."/>
            <person name="Selbmann L."/>
        </authorList>
    </citation>
    <scope>NUCLEOTIDE SEQUENCE</scope>
    <source>
        <strain evidence="1">CCFEE 5737</strain>
    </source>
</reference>
<accession>A0ACC3CWH9</accession>
<organism evidence="1 2">
    <name type="scientific">Coniosporium uncinatum</name>
    <dbReference type="NCBI Taxonomy" id="93489"/>
    <lineage>
        <taxon>Eukaryota</taxon>
        <taxon>Fungi</taxon>
        <taxon>Dikarya</taxon>
        <taxon>Ascomycota</taxon>
        <taxon>Pezizomycotina</taxon>
        <taxon>Dothideomycetes</taxon>
        <taxon>Dothideomycetes incertae sedis</taxon>
        <taxon>Coniosporium</taxon>
    </lineage>
</organism>
<dbReference type="EMBL" id="JAWDJW010010496">
    <property type="protein sequence ID" value="KAK3046122.1"/>
    <property type="molecule type" value="Genomic_DNA"/>
</dbReference>
<keyword evidence="2" id="KW-1185">Reference proteome</keyword>
<name>A0ACC3CWH9_9PEZI</name>
<protein>
    <submittedName>
        <fullName evidence="1">Uncharacterized protein</fullName>
    </submittedName>
</protein>
<evidence type="ECO:0000313" key="2">
    <source>
        <dbReference type="Proteomes" id="UP001186974"/>
    </source>
</evidence>
<sequence>MLLPRTLQIAAFAVLRAKAQETTLESSFYIPPDVLASLSSYASSLVAASSITTPSGLPSSTGTLTPASTTFESPGSTQSPDQGTITATMETLLSLSVAAPTSSSSTSVDMFNNRTDVGPYRPDAAATCWSDNVCKVSVDIMESCYTNVGDLTDPNDKDRSIDYQWCMCGQMGNWNQPPVYVKNIFVFCTICLEWAGVPREVTKPINITMDNYCLSPGEAPTSQSVKALSRMYLCIDIV</sequence>
<evidence type="ECO:0000313" key="1">
    <source>
        <dbReference type="EMBL" id="KAK3046122.1"/>
    </source>
</evidence>
<comment type="caution">
    <text evidence="1">The sequence shown here is derived from an EMBL/GenBank/DDBJ whole genome shotgun (WGS) entry which is preliminary data.</text>
</comment>
<gene>
    <name evidence="1" type="ORF">LTS18_013462</name>
</gene>